<keyword evidence="5 7" id="KW-0472">Membrane</keyword>
<dbReference type="GO" id="GO:0022857">
    <property type="term" value="F:transmembrane transporter activity"/>
    <property type="evidence" value="ECO:0007669"/>
    <property type="project" value="TreeGrafter"/>
</dbReference>
<comment type="caution">
    <text evidence="10">The sequence shown here is derived from an EMBL/GenBank/DDBJ whole genome shotgun (WGS) entry which is preliminary data.</text>
</comment>
<dbReference type="PANTHER" id="PTHR30572">
    <property type="entry name" value="MEMBRANE COMPONENT OF TRANSPORTER-RELATED"/>
    <property type="match status" value="1"/>
</dbReference>
<dbReference type="InterPro" id="IPR003838">
    <property type="entry name" value="ABC3_permease_C"/>
</dbReference>
<evidence type="ECO:0000259" key="8">
    <source>
        <dbReference type="Pfam" id="PF02687"/>
    </source>
</evidence>
<dbReference type="InterPro" id="IPR025857">
    <property type="entry name" value="MacB_PCD"/>
</dbReference>
<protein>
    <recommendedName>
        <fullName evidence="12">Multidrug ABC transporter substrate-binding protein</fullName>
    </recommendedName>
</protein>
<keyword evidence="3 7" id="KW-0812">Transmembrane</keyword>
<evidence type="ECO:0000256" key="4">
    <source>
        <dbReference type="ARBA" id="ARBA00022989"/>
    </source>
</evidence>
<accession>A0A1G2M9E0</accession>
<evidence type="ECO:0000259" key="9">
    <source>
        <dbReference type="Pfam" id="PF12704"/>
    </source>
</evidence>
<feature type="domain" description="ABC3 transporter permease C-terminal" evidence="8">
    <location>
        <begin position="292"/>
        <end position="410"/>
    </location>
</feature>
<feature type="domain" description="MacB-like periplasmic core" evidence="9">
    <location>
        <begin position="21"/>
        <end position="250"/>
    </location>
</feature>
<feature type="transmembrane region" description="Helical" evidence="7">
    <location>
        <begin position="378"/>
        <end position="400"/>
    </location>
</feature>
<evidence type="ECO:0000256" key="2">
    <source>
        <dbReference type="ARBA" id="ARBA00022475"/>
    </source>
</evidence>
<dbReference type="AlphaFoldDB" id="A0A1G2M9E0"/>
<dbReference type="InterPro" id="IPR050250">
    <property type="entry name" value="Macrolide_Exporter_MacB"/>
</dbReference>
<evidence type="ECO:0008006" key="12">
    <source>
        <dbReference type="Google" id="ProtNLM"/>
    </source>
</evidence>
<evidence type="ECO:0000256" key="7">
    <source>
        <dbReference type="SAM" id="Phobius"/>
    </source>
</evidence>
<reference evidence="10 11" key="1">
    <citation type="journal article" date="2016" name="Nat. Commun.">
        <title>Thousands of microbial genomes shed light on interconnected biogeochemical processes in an aquifer system.</title>
        <authorList>
            <person name="Anantharaman K."/>
            <person name="Brown C.T."/>
            <person name="Hug L.A."/>
            <person name="Sharon I."/>
            <person name="Castelle C.J."/>
            <person name="Probst A.J."/>
            <person name="Thomas B.C."/>
            <person name="Singh A."/>
            <person name="Wilkins M.J."/>
            <person name="Karaoz U."/>
            <person name="Brodie E.L."/>
            <person name="Williams K.H."/>
            <person name="Hubbard S.S."/>
            <person name="Banfield J.F."/>
        </authorList>
    </citation>
    <scope>NUCLEOTIDE SEQUENCE [LARGE SCALE GENOMIC DNA]</scope>
</reference>
<name>A0A1G2M9E0_9BACT</name>
<evidence type="ECO:0000256" key="3">
    <source>
        <dbReference type="ARBA" id="ARBA00022692"/>
    </source>
</evidence>
<dbReference type="Proteomes" id="UP000178121">
    <property type="component" value="Unassembled WGS sequence"/>
</dbReference>
<dbReference type="GO" id="GO:0005886">
    <property type="term" value="C:plasma membrane"/>
    <property type="evidence" value="ECO:0007669"/>
    <property type="project" value="UniProtKB-SubCell"/>
</dbReference>
<keyword evidence="4 7" id="KW-1133">Transmembrane helix</keyword>
<feature type="transmembrane region" description="Helical" evidence="7">
    <location>
        <begin position="287"/>
        <end position="312"/>
    </location>
</feature>
<comment type="subcellular location">
    <subcellularLocation>
        <location evidence="1">Cell membrane</location>
        <topology evidence="1">Multi-pass membrane protein</topology>
    </subcellularLocation>
</comment>
<proteinExistence type="inferred from homology"/>
<evidence type="ECO:0000313" key="10">
    <source>
        <dbReference type="EMBL" id="OHA20525.1"/>
    </source>
</evidence>
<feature type="transmembrane region" description="Helical" evidence="7">
    <location>
        <begin position="21"/>
        <end position="43"/>
    </location>
</feature>
<gene>
    <name evidence="10" type="ORF">A2849_00845</name>
</gene>
<sequence length="417" mass="45112">MTLTHSLKTALGGLHGNKSRSALTILGIVIGITAIMLVLSLGAGAQDLVLDQVQGMGSKTIIAIPGREPSGPSDFANVFLDSLKERDLQSLENKANVPYAEDVMPIVFGTVRMTYQNETYQATVLGGGSGEKNDVMGEIFDIYPDRGSFFSAADVQSKAPVAVIGSKVREHLFLNIDPLGKKIRINDKTFQVIGVLGKKGQVSFFNFDDMVLVPYTTAGQYLLGRKYFDRIVVSATSEDRIRETVRDIEETLRNNHNITDPEKDDFFVETQADLAERVKMITTALTLFLSGVAGISLFVGGVGIMNIMLVSVTERTREIGLRKALGATSKDILTQFLFEAVILTLLGGAIGIVLGSGLSFAISFAISKFALNTWSFSFPYLGAVLGLFVSGVVGLVFGLYPARTASRKTPIDALRYE</sequence>
<dbReference type="PANTHER" id="PTHR30572:SF4">
    <property type="entry name" value="ABC TRANSPORTER PERMEASE YTRF"/>
    <property type="match status" value="1"/>
</dbReference>
<dbReference type="EMBL" id="MHRI01000029">
    <property type="protein sequence ID" value="OHA20525.1"/>
    <property type="molecule type" value="Genomic_DNA"/>
</dbReference>
<evidence type="ECO:0000256" key="1">
    <source>
        <dbReference type="ARBA" id="ARBA00004651"/>
    </source>
</evidence>
<evidence type="ECO:0000313" key="11">
    <source>
        <dbReference type="Proteomes" id="UP000178121"/>
    </source>
</evidence>
<evidence type="ECO:0000256" key="6">
    <source>
        <dbReference type="ARBA" id="ARBA00038076"/>
    </source>
</evidence>
<dbReference type="Pfam" id="PF02687">
    <property type="entry name" value="FtsX"/>
    <property type="match status" value="1"/>
</dbReference>
<keyword evidence="2" id="KW-1003">Cell membrane</keyword>
<evidence type="ECO:0000256" key="5">
    <source>
        <dbReference type="ARBA" id="ARBA00023136"/>
    </source>
</evidence>
<comment type="similarity">
    <text evidence="6">Belongs to the ABC-4 integral membrane protein family.</text>
</comment>
<organism evidence="10 11">
    <name type="scientific">Candidatus Taylorbacteria bacterium RIFCSPHIGHO2_01_FULL_51_15</name>
    <dbReference type="NCBI Taxonomy" id="1802304"/>
    <lineage>
        <taxon>Bacteria</taxon>
        <taxon>Candidatus Tayloriibacteriota</taxon>
    </lineage>
</organism>
<feature type="transmembrane region" description="Helical" evidence="7">
    <location>
        <begin position="333"/>
        <end position="366"/>
    </location>
</feature>
<dbReference type="Pfam" id="PF12704">
    <property type="entry name" value="MacB_PCD"/>
    <property type="match status" value="1"/>
</dbReference>